<name>A0A934JYU7_9GAMM</name>
<accession>A0A934JYU7</accession>
<sequence length="190" mass="20822">MLNKQFFLTLTLSAALLTGCSTTHYINIVPQVNVKNESVSNDRVINVTTDTKLTNAIGSIKTGLSEKADIFTVNDVKLSVKESVIAGLRSLGFTPDQGVLPASEIQIDITKMSYKTKVNALKTVATLDFEIKATVIAKGKTYKANYGSQKVDEYGTMPYQKTIEKDMNDLASQTVNRLLSDPNIIILLKE</sequence>
<dbReference type="PROSITE" id="PS51257">
    <property type="entry name" value="PROKAR_LIPOPROTEIN"/>
    <property type="match status" value="1"/>
</dbReference>
<evidence type="ECO:0000313" key="1">
    <source>
        <dbReference type="EMBL" id="MBJ7539442.1"/>
    </source>
</evidence>
<dbReference type="Proteomes" id="UP000628710">
    <property type="component" value="Unassembled WGS sequence"/>
</dbReference>
<evidence type="ECO:0008006" key="3">
    <source>
        <dbReference type="Google" id="ProtNLM"/>
    </source>
</evidence>
<protein>
    <recommendedName>
        <fullName evidence="3">Lipoprotein</fullName>
    </recommendedName>
</protein>
<dbReference type="InterPro" id="IPR005619">
    <property type="entry name" value="Uncharacterised_YajG"/>
</dbReference>
<keyword evidence="2" id="KW-1185">Reference proteome</keyword>
<organism evidence="1 2">
    <name type="scientific">Marinomonas transparens</name>
    <dbReference type="NCBI Taxonomy" id="2795388"/>
    <lineage>
        <taxon>Bacteria</taxon>
        <taxon>Pseudomonadati</taxon>
        <taxon>Pseudomonadota</taxon>
        <taxon>Gammaproteobacteria</taxon>
        <taxon>Oceanospirillales</taxon>
        <taxon>Oceanospirillaceae</taxon>
        <taxon>Marinomonas</taxon>
    </lineage>
</organism>
<dbReference type="RefSeq" id="WP_199469847.1">
    <property type="nucleotide sequence ID" value="NZ_JAEMNX010000025.1"/>
</dbReference>
<comment type="caution">
    <text evidence="1">The sequence shown here is derived from an EMBL/GenBank/DDBJ whole genome shotgun (WGS) entry which is preliminary data.</text>
</comment>
<evidence type="ECO:0000313" key="2">
    <source>
        <dbReference type="Proteomes" id="UP000628710"/>
    </source>
</evidence>
<proteinExistence type="predicted"/>
<dbReference type="AlphaFoldDB" id="A0A934JYU7"/>
<dbReference type="Pfam" id="PF03923">
    <property type="entry name" value="Lipoprotein_16"/>
    <property type="match status" value="1"/>
</dbReference>
<dbReference type="EMBL" id="JAEMNX010000025">
    <property type="protein sequence ID" value="MBJ7539442.1"/>
    <property type="molecule type" value="Genomic_DNA"/>
</dbReference>
<reference evidence="1" key="1">
    <citation type="submission" date="2020-12" db="EMBL/GenBank/DDBJ databases">
        <title>Marinomonas arctica sp. nov., a psychrotolerant bacterium isolated from the Arctic.</title>
        <authorList>
            <person name="Zhang Y."/>
        </authorList>
    </citation>
    <scope>NUCLEOTIDE SEQUENCE</scope>
    <source>
        <strain evidence="1">C1424</strain>
    </source>
</reference>
<gene>
    <name evidence="1" type="ORF">I8J31_17320</name>
</gene>